<dbReference type="GeneID" id="95551151"/>
<dbReference type="InterPro" id="IPR008579">
    <property type="entry name" value="UGlyAH_Cupin_dom"/>
</dbReference>
<dbReference type="Gene3D" id="2.60.120.10">
    <property type="entry name" value="Jelly Rolls"/>
    <property type="match status" value="1"/>
</dbReference>
<accession>A0A1X7GUG7</accession>
<proteinExistence type="predicted"/>
<dbReference type="STRING" id="28094.SAMN06295900_11854"/>
<organism evidence="2 3">
    <name type="scientific">Trinickia caryophylli</name>
    <name type="common">Paraburkholderia caryophylli</name>
    <dbReference type="NCBI Taxonomy" id="28094"/>
    <lineage>
        <taxon>Bacteria</taxon>
        <taxon>Pseudomonadati</taxon>
        <taxon>Pseudomonadota</taxon>
        <taxon>Betaproteobacteria</taxon>
        <taxon>Burkholderiales</taxon>
        <taxon>Burkholderiaceae</taxon>
        <taxon>Trinickia</taxon>
    </lineage>
</organism>
<name>A0A1X7GUG7_TRICW</name>
<dbReference type="InterPro" id="IPR014710">
    <property type="entry name" value="RmlC-like_jellyroll"/>
</dbReference>
<dbReference type="AlphaFoldDB" id="A0A1X7GUG7"/>
<dbReference type="OrthoDB" id="663248at2"/>
<dbReference type="PANTHER" id="PTHR40943">
    <property type="entry name" value="CYTOPLASMIC PROTEIN-RELATED"/>
    <property type="match status" value="1"/>
</dbReference>
<evidence type="ECO:0000259" key="1">
    <source>
        <dbReference type="Pfam" id="PF05899"/>
    </source>
</evidence>
<dbReference type="InterPro" id="IPR011051">
    <property type="entry name" value="RmlC_Cupin_sf"/>
</dbReference>
<dbReference type="RefSeq" id="WP_085230082.1">
    <property type="nucleotide sequence ID" value="NZ_BSQD01000016.1"/>
</dbReference>
<evidence type="ECO:0000313" key="2">
    <source>
        <dbReference type="EMBL" id="SMF74650.1"/>
    </source>
</evidence>
<sequence length="122" mass="13396">MGMTNIDRETAISDLDAWGSFSKLGAEVVEGGDVQAYGRATYGAPTDPVNAGYFGTTKGTYRLVYPFSEQATLLRGELRITDESTGETHHFKPGDTWFVTKGTPTLWEVLSDGFTKHYLCFA</sequence>
<reference evidence="3" key="1">
    <citation type="submission" date="2017-04" db="EMBL/GenBank/DDBJ databases">
        <authorList>
            <person name="Varghese N."/>
            <person name="Submissions S."/>
        </authorList>
    </citation>
    <scope>NUCLEOTIDE SEQUENCE [LARGE SCALE GENOMIC DNA]</scope>
    <source>
        <strain evidence="3">Ballard 720</strain>
    </source>
</reference>
<gene>
    <name evidence="2" type="ORF">SAMN06295900_11854</name>
</gene>
<protein>
    <recommendedName>
        <fullName evidence="1">(S)-ureidoglycine aminohydrolase cupin domain-containing protein</fullName>
    </recommendedName>
</protein>
<dbReference type="Proteomes" id="UP000192911">
    <property type="component" value="Unassembled WGS sequence"/>
</dbReference>
<dbReference type="PANTHER" id="PTHR40943:SF1">
    <property type="entry name" value="CYTOPLASMIC PROTEIN"/>
    <property type="match status" value="1"/>
</dbReference>
<dbReference type="Pfam" id="PF05899">
    <property type="entry name" value="Cupin_3"/>
    <property type="match status" value="1"/>
</dbReference>
<dbReference type="SUPFAM" id="SSF51182">
    <property type="entry name" value="RmlC-like cupins"/>
    <property type="match status" value="1"/>
</dbReference>
<dbReference type="EMBL" id="FXAH01000018">
    <property type="protein sequence ID" value="SMF74650.1"/>
    <property type="molecule type" value="Genomic_DNA"/>
</dbReference>
<evidence type="ECO:0000313" key="3">
    <source>
        <dbReference type="Proteomes" id="UP000192911"/>
    </source>
</evidence>
<keyword evidence="3" id="KW-1185">Reference proteome</keyword>
<feature type="domain" description="(S)-ureidoglycine aminohydrolase cupin" evidence="1">
    <location>
        <begin position="45"/>
        <end position="118"/>
    </location>
</feature>